<dbReference type="GO" id="GO:0003774">
    <property type="term" value="F:cytoskeletal motor activity"/>
    <property type="evidence" value="ECO:0007669"/>
    <property type="project" value="InterPro"/>
</dbReference>
<dbReference type="EMBL" id="JABCUI010000002">
    <property type="protein sequence ID" value="NMW87272.1"/>
    <property type="molecule type" value="Genomic_DNA"/>
</dbReference>
<dbReference type="HAMAP" id="MF_00724">
    <property type="entry name" value="FliE"/>
    <property type="match status" value="1"/>
</dbReference>
<evidence type="ECO:0000256" key="2">
    <source>
        <dbReference type="ARBA" id="ARBA00009272"/>
    </source>
</evidence>
<dbReference type="GO" id="GO:0009425">
    <property type="term" value="C:bacterial-type flagellum basal body"/>
    <property type="evidence" value="ECO:0007669"/>
    <property type="project" value="UniProtKB-SubCell"/>
</dbReference>
<reference evidence="7 8" key="1">
    <citation type="submission" date="2018-06" db="EMBL/GenBank/DDBJ databases">
        <authorList>
            <consortium name="Pathogen Informatics"/>
            <person name="Doyle S."/>
        </authorList>
    </citation>
    <scope>NUCLEOTIDE SEQUENCE [LARGE SCALE GENOMIC DNA]</scope>
    <source>
        <strain evidence="7 8">NCTC11820</strain>
    </source>
</reference>
<reference evidence="6 9" key="2">
    <citation type="submission" date="2020-04" db="EMBL/GenBank/DDBJ databases">
        <title>Antimicrobial susceptibility and clonality of vaginal-derived multi-drug resistant Mobiluncus isolates in China.</title>
        <authorList>
            <person name="Zhang X."/>
        </authorList>
    </citation>
    <scope>NUCLEOTIDE SEQUENCE [LARGE SCALE GENOMIC DNA]</scope>
    <source>
        <strain evidence="6 9">19</strain>
    </source>
</reference>
<feature type="region of interest" description="Disordered" evidence="5">
    <location>
        <begin position="38"/>
        <end position="64"/>
    </location>
</feature>
<comment type="subcellular location">
    <subcellularLocation>
        <location evidence="1 4">Bacterial flagellum basal body</location>
    </subcellularLocation>
</comment>
<evidence type="ECO:0000256" key="4">
    <source>
        <dbReference type="HAMAP-Rule" id="MF_00724"/>
    </source>
</evidence>
<dbReference type="GO" id="GO:0005198">
    <property type="term" value="F:structural molecule activity"/>
    <property type="evidence" value="ECO:0007669"/>
    <property type="project" value="InterPro"/>
</dbReference>
<accession>A0A2X2YH15</accession>
<keyword evidence="7" id="KW-0282">Flagellum</keyword>
<dbReference type="PANTHER" id="PTHR34653:SF1">
    <property type="entry name" value="FLAGELLAR HOOK-BASAL BODY COMPLEX PROTEIN FLIE"/>
    <property type="match status" value="1"/>
</dbReference>
<gene>
    <name evidence="4" type="primary">fliE</name>
    <name evidence="6" type="ORF">HHJ67_05835</name>
    <name evidence="7" type="ORF">NCTC11820_01728</name>
</gene>
<evidence type="ECO:0000313" key="9">
    <source>
        <dbReference type="Proteomes" id="UP000553981"/>
    </source>
</evidence>
<evidence type="ECO:0000313" key="7">
    <source>
        <dbReference type="EMBL" id="SQB65658.1"/>
    </source>
</evidence>
<keyword evidence="3 4" id="KW-0975">Bacterial flagellum</keyword>
<dbReference type="GO" id="GO:0071973">
    <property type="term" value="P:bacterial-type flagellum-dependent cell motility"/>
    <property type="evidence" value="ECO:0007669"/>
    <property type="project" value="InterPro"/>
</dbReference>
<evidence type="ECO:0000313" key="8">
    <source>
        <dbReference type="Proteomes" id="UP000250245"/>
    </source>
</evidence>
<dbReference type="GeneID" id="55565002"/>
<organism evidence="7 8">
    <name type="scientific">Mobiluncus curtisii</name>
    <dbReference type="NCBI Taxonomy" id="2051"/>
    <lineage>
        <taxon>Bacteria</taxon>
        <taxon>Bacillati</taxon>
        <taxon>Actinomycetota</taxon>
        <taxon>Actinomycetes</taxon>
        <taxon>Actinomycetales</taxon>
        <taxon>Actinomycetaceae</taxon>
        <taxon>Mobiluncus</taxon>
    </lineage>
</organism>
<dbReference type="Proteomes" id="UP000553981">
    <property type="component" value="Unassembled WGS sequence"/>
</dbReference>
<dbReference type="RefSeq" id="WP_004007578.1">
    <property type="nucleotide sequence ID" value="NZ_CAMYEK010000014.1"/>
</dbReference>
<proteinExistence type="inferred from homology"/>
<dbReference type="InterPro" id="IPR001624">
    <property type="entry name" value="FliE"/>
</dbReference>
<evidence type="ECO:0000313" key="6">
    <source>
        <dbReference type="EMBL" id="NMW87272.1"/>
    </source>
</evidence>
<evidence type="ECO:0000256" key="1">
    <source>
        <dbReference type="ARBA" id="ARBA00004117"/>
    </source>
</evidence>
<keyword evidence="7" id="KW-0969">Cilium</keyword>
<name>A0A2X2YH15_9ACTO</name>
<sequence length="143" mass="15119">MPYSVDGIGSRLTSSLTGTQQLTNDLVQSLGFSRSAATQAGPARLGTNASSVAPTGTGLTPQGGDVRDVAETSFGNIFADAVYNMQQRESTAKKLGVQALTGQLNDVHQYTIAAAESQLTMELTSTIRNKAVDMFNEIMRMQA</sequence>
<keyword evidence="7" id="KW-0966">Cell projection</keyword>
<dbReference type="AlphaFoldDB" id="A0A2X2YH15"/>
<feature type="compositionally biased region" description="Polar residues" evidence="5">
    <location>
        <begin position="47"/>
        <end position="60"/>
    </location>
</feature>
<evidence type="ECO:0000256" key="5">
    <source>
        <dbReference type="SAM" id="MobiDB-lite"/>
    </source>
</evidence>
<dbReference type="Pfam" id="PF02049">
    <property type="entry name" value="FliE"/>
    <property type="match status" value="1"/>
</dbReference>
<dbReference type="Proteomes" id="UP000250245">
    <property type="component" value="Unassembled WGS sequence"/>
</dbReference>
<dbReference type="EMBL" id="UASJ01000001">
    <property type="protein sequence ID" value="SQB65658.1"/>
    <property type="molecule type" value="Genomic_DNA"/>
</dbReference>
<comment type="similarity">
    <text evidence="2 4">Belongs to the FliE family.</text>
</comment>
<dbReference type="PANTHER" id="PTHR34653">
    <property type="match status" value="1"/>
</dbReference>
<evidence type="ECO:0000256" key="3">
    <source>
        <dbReference type="ARBA" id="ARBA00023143"/>
    </source>
</evidence>
<protein>
    <recommendedName>
        <fullName evidence="4">Flagellar hook-basal body complex protein FliE</fullName>
    </recommendedName>
</protein>